<evidence type="ECO:0000313" key="2">
    <source>
        <dbReference type="EMBL" id="RCN38740.1"/>
    </source>
</evidence>
<dbReference type="Proteomes" id="UP000252519">
    <property type="component" value="Unassembled WGS sequence"/>
</dbReference>
<name>A0A368EWW6_ANCCA</name>
<accession>A0A368EWW6</accession>
<evidence type="ECO:0000313" key="3">
    <source>
        <dbReference type="Proteomes" id="UP000252519"/>
    </source>
</evidence>
<dbReference type="EMBL" id="JOJR01000378">
    <property type="protein sequence ID" value="RCN38740.1"/>
    <property type="molecule type" value="Genomic_DNA"/>
</dbReference>
<evidence type="ECO:0008006" key="4">
    <source>
        <dbReference type="Google" id="ProtNLM"/>
    </source>
</evidence>
<keyword evidence="3" id="KW-1185">Reference proteome</keyword>
<dbReference type="AlphaFoldDB" id="A0A368EWW6"/>
<sequence length="50" mass="5927">MPNYAARLTRIMGVICSIEKDQDERSKLIELARVFDVFKFEMSEKGIFHY</sequence>
<organism evidence="1 3">
    <name type="scientific">Ancylostoma caninum</name>
    <name type="common">Dog hookworm</name>
    <dbReference type="NCBI Taxonomy" id="29170"/>
    <lineage>
        <taxon>Eukaryota</taxon>
        <taxon>Metazoa</taxon>
        <taxon>Ecdysozoa</taxon>
        <taxon>Nematoda</taxon>
        <taxon>Chromadorea</taxon>
        <taxon>Rhabditida</taxon>
        <taxon>Rhabditina</taxon>
        <taxon>Rhabditomorpha</taxon>
        <taxon>Strongyloidea</taxon>
        <taxon>Ancylostomatidae</taxon>
        <taxon>Ancylostomatinae</taxon>
        <taxon>Ancylostoma</taxon>
    </lineage>
</organism>
<dbReference type="EMBL" id="JOJR01021865">
    <property type="protein sequence ID" value="RCN24241.1"/>
    <property type="molecule type" value="Genomic_DNA"/>
</dbReference>
<reference evidence="1 3" key="1">
    <citation type="submission" date="2014-10" db="EMBL/GenBank/DDBJ databases">
        <title>Draft genome of the hookworm Ancylostoma caninum.</title>
        <authorList>
            <person name="Mitreva M."/>
        </authorList>
    </citation>
    <scope>NUCLEOTIDE SEQUENCE [LARGE SCALE GENOMIC DNA]</scope>
    <source>
        <strain evidence="1 3">Baltimore</strain>
    </source>
</reference>
<proteinExistence type="predicted"/>
<dbReference type="OrthoDB" id="10018779at2759"/>
<comment type="caution">
    <text evidence="1">The sequence shown here is derived from an EMBL/GenBank/DDBJ whole genome shotgun (WGS) entry which is preliminary data.</text>
</comment>
<protein>
    <recommendedName>
        <fullName evidence="4">NR LBD domain-containing protein</fullName>
    </recommendedName>
</protein>
<dbReference type="STRING" id="29170.A0A368EWW6"/>
<gene>
    <name evidence="2" type="ORF">ANCCAN_15334</name>
    <name evidence="1" type="ORF">ANCCAN_30067</name>
</gene>
<evidence type="ECO:0000313" key="1">
    <source>
        <dbReference type="EMBL" id="RCN24241.1"/>
    </source>
</evidence>